<feature type="domain" description="TraK C-terminal" evidence="3">
    <location>
        <begin position="143"/>
        <end position="231"/>
    </location>
</feature>
<proteinExistence type="predicted"/>
<dbReference type="EMBL" id="CP024770">
    <property type="protein sequence ID" value="QGY32538.1"/>
    <property type="molecule type" value="Genomic_DNA"/>
</dbReference>
<dbReference type="PROSITE" id="PS51257">
    <property type="entry name" value="PROKAR_LIPOPROTEIN"/>
    <property type="match status" value="1"/>
</dbReference>
<keyword evidence="1" id="KW-0732">Signal</keyword>
<feature type="chain" id="PRO_5025355054" description="Type-F conjugative transfer system secretin TraK" evidence="1">
    <location>
        <begin position="21"/>
        <end position="241"/>
    </location>
</feature>
<dbReference type="InterPro" id="IPR010563">
    <property type="entry name" value="TraK_N"/>
</dbReference>
<accession>A0A6B9G640</accession>
<evidence type="ECO:0000313" key="5">
    <source>
        <dbReference type="Proteomes" id="UP000502005"/>
    </source>
</evidence>
<dbReference type="Pfam" id="PF23536">
    <property type="entry name" value="TraK_C"/>
    <property type="match status" value="1"/>
</dbReference>
<dbReference type="AlphaFoldDB" id="A0A6B9G640"/>
<dbReference type="Pfam" id="PF06586">
    <property type="entry name" value="TraK_N"/>
    <property type="match status" value="1"/>
</dbReference>
<evidence type="ECO:0000313" key="4">
    <source>
        <dbReference type="EMBL" id="QGY32538.1"/>
    </source>
</evidence>
<dbReference type="Proteomes" id="UP000502005">
    <property type="component" value="Plasmid pNE1B"/>
</dbReference>
<protein>
    <recommendedName>
        <fullName evidence="6">Type-F conjugative transfer system secretin TraK</fullName>
    </recommendedName>
</protein>
<feature type="domain" description="TraK N-terminal" evidence="2">
    <location>
        <begin position="28"/>
        <end position="113"/>
    </location>
</feature>
<geneLocation type="plasmid" evidence="5">
    <name>pne1b</name>
</geneLocation>
<keyword evidence="4" id="KW-0614">Plasmid</keyword>
<feature type="signal peptide" evidence="1">
    <location>
        <begin position="1"/>
        <end position="20"/>
    </location>
</feature>
<dbReference type="InterPro" id="IPR055397">
    <property type="entry name" value="TraK_C"/>
</dbReference>
<evidence type="ECO:0008006" key="6">
    <source>
        <dbReference type="Google" id="ProtNLM"/>
    </source>
</evidence>
<sequence>MRKRFVFSILLLLVSCIAQAQQMTLHSGTRITAEVSNTDPNAIRVSDDRIVSLQATQGVLSSKTPTPDGGVVFSTLAQQPFTLFIQTASGFSFSMQARPGKRPGLSLTVDNPEVRGTERARQFEQRQGSYSGLISDLVSRFIRNQKPDGYVLTKNTQVPVSDAVAVAFTLQPVTAWQGDQLRIVRTDVTSRSSLPLRLSERYFWSPGVMAVSFHPRLDVIAPGKTVSVITVFRTRGKGDEP</sequence>
<gene>
    <name evidence="4" type="ORF">CUN67_26620</name>
</gene>
<organism evidence="4 5">
    <name type="scientific">Pantoea cypripedii</name>
    <name type="common">Pectobacterium cypripedii</name>
    <name type="synonym">Erwinia cypripedii</name>
    <dbReference type="NCBI Taxonomy" id="55209"/>
    <lineage>
        <taxon>Bacteria</taxon>
        <taxon>Pseudomonadati</taxon>
        <taxon>Pseudomonadota</taxon>
        <taxon>Gammaproteobacteria</taxon>
        <taxon>Enterobacterales</taxon>
        <taxon>Erwiniaceae</taxon>
        <taxon>Pantoea</taxon>
    </lineage>
</organism>
<evidence type="ECO:0000256" key="1">
    <source>
        <dbReference type="SAM" id="SignalP"/>
    </source>
</evidence>
<evidence type="ECO:0000259" key="3">
    <source>
        <dbReference type="Pfam" id="PF23536"/>
    </source>
</evidence>
<dbReference type="RefSeq" id="WP_208718438.1">
    <property type="nucleotide sequence ID" value="NZ_CP024770.1"/>
</dbReference>
<evidence type="ECO:0000259" key="2">
    <source>
        <dbReference type="Pfam" id="PF06586"/>
    </source>
</evidence>
<reference evidence="4 5" key="1">
    <citation type="submission" date="2017-11" db="EMBL/GenBank/DDBJ databases">
        <title>Genome sequence of Pantoea cypripedii NE1.</title>
        <authorList>
            <person name="Nascimento F.X."/>
        </authorList>
    </citation>
    <scope>NUCLEOTIDE SEQUENCE [LARGE SCALE GENOMIC DNA]</scope>
    <source>
        <strain evidence="4 5">NE1</strain>
        <plasmid evidence="5">pne1b</plasmid>
    </source>
</reference>
<name>A0A6B9G640_PANCY</name>